<keyword evidence="4" id="KW-1185">Reference proteome</keyword>
<dbReference type="EMBL" id="CAJVPS010007964">
    <property type="protein sequence ID" value="CAG8639559.1"/>
    <property type="molecule type" value="Genomic_DNA"/>
</dbReference>
<feature type="compositionally biased region" description="Basic and acidic residues" evidence="1">
    <location>
        <begin position="191"/>
        <end position="205"/>
    </location>
</feature>
<dbReference type="Pfam" id="PF03184">
    <property type="entry name" value="DDE_1"/>
    <property type="match status" value="1"/>
</dbReference>
<evidence type="ECO:0000256" key="1">
    <source>
        <dbReference type="SAM" id="MobiDB-lite"/>
    </source>
</evidence>
<dbReference type="InterPro" id="IPR004875">
    <property type="entry name" value="DDE_SF_endonuclease_dom"/>
</dbReference>
<dbReference type="GO" id="GO:0003676">
    <property type="term" value="F:nucleic acid binding"/>
    <property type="evidence" value="ECO:0007669"/>
    <property type="project" value="InterPro"/>
</dbReference>
<evidence type="ECO:0000313" key="3">
    <source>
        <dbReference type="EMBL" id="CAG8639559.1"/>
    </source>
</evidence>
<sequence length="205" mass="23246">FPRNIVVATAPCANMIGDLMISTYIPQVIRARPNGFFKSKGIIFIDRHLSHIRDDVVKALKMEGLDVLEIPGRTTCVLQPPDVSVNKPFKNAITRRWEKWMDEGKGGLTKKRNLKKASYELICEWVSETWREISIDLLARSFEASGITLNPDGSKDYKMTSRLQAIVANRMNEVCFSEEEDNESNPDEVLDDKLDSESAIKKKKA</sequence>
<dbReference type="Proteomes" id="UP000789508">
    <property type="component" value="Unassembled WGS sequence"/>
</dbReference>
<dbReference type="OrthoDB" id="2158935at2759"/>
<evidence type="ECO:0000259" key="2">
    <source>
        <dbReference type="Pfam" id="PF03184"/>
    </source>
</evidence>
<comment type="caution">
    <text evidence="3">The sequence shown here is derived from an EMBL/GenBank/DDBJ whole genome shotgun (WGS) entry which is preliminary data.</text>
</comment>
<reference evidence="3" key="1">
    <citation type="submission" date="2021-06" db="EMBL/GenBank/DDBJ databases">
        <authorList>
            <person name="Kallberg Y."/>
            <person name="Tangrot J."/>
            <person name="Rosling A."/>
        </authorList>
    </citation>
    <scope>NUCLEOTIDE SEQUENCE</scope>
    <source>
        <strain evidence="3">FL130A</strain>
    </source>
</reference>
<gene>
    <name evidence="3" type="ORF">ALEPTO_LOCUS9660</name>
</gene>
<name>A0A9N9DKX3_9GLOM</name>
<dbReference type="AlphaFoldDB" id="A0A9N9DKX3"/>
<evidence type="ECO:0000313" key="4">
    <source>
        <dbReference type="Proteomes" id="UP000789508"/>
    </source>
</evidence>
<protein>
    <submittedName>
        <fullName evidence="3">9165_t:CDS:1</fullName>
    </submittedName>
</protein>
<feature type="domain" description="DDE-1" evidence="2">
    <location>
        <begin position="38"/>
        <end position="142"/>
    </location>
</feature>
<organism evidence="3 4">
    <name type="scientific">Ambispora leptoticha</name>
    <dbReference type="NCBI Taxonomy" id="144679"/>
    <lineage>
        <taxon>Eukaryota</taxon>
        <taxon>Fungi</taxon>
        <taxon>Fungi incertae sedis</taxon>
        <taxon>Mucoromycota</taxon>
        <taxon>Glomeromycotina</taxon>
        <taxon>Glomeromycetes</taxon>
        <taxon>Archaeosporales</taxon>
        <taxon>Ambisporaceae</taxon>
        <taxon>Ambispora</taxon>
    </lineage>
</organism>
<proteinExistence type="predicted"/>
<accession>A0A9N9DKX3</accession>
<feature type="region of interest" description="Disordered" evidence="1">
    <location>
        <begin position="177"/>
        <end position="205"/>
    </location>
</feature>
<feature type="non-terminal residue" evidence="3">
    <location>
        <position position="1"/>
    </location>
</feature>
<feature type="compositionally biased region" description="Acidic residues" evidence="1">
    <location>
        <begin position="177"/>
        <end position="190"/>
    </location>
</feature>